<sequence length="83" mass="9757">MASCANAVKYSIAYNEFKLIGDYSMTSFDPPFYLTPQYWKAKVEGYISQDKLARRPVDNNVKESDYDYFQKLFRQPFLIIYGS</sequence>
<dbReference type="Proteomes" id="UP000324800">
    <property type="component" value="Unassembled WGS sequence"/>
</dbReference>
<name>A0A5J4VVW6_9EUKA</name>
<comment type="caution">
    <text evidence="1">The sequence shown here is derived from an EMBL/GenBank/DDBJ whole genome shotgun (WGS) entry which is preliminary data.</text>
</comment>
<organism evidence="1 2">
    <name type="scientific">Streblomastix strix</name>
    <dbReference type="NCBI Taxonomy" id="222440"/>
    <lineage>
        <taxon>Eukaryota</taxon>
        <taxon>Metamonada</taxon>
        <taxon>Preaxostyla</taxon>
        <taxon>Oxymonadida</taxon>
        <taxon>Streblomastigidae</taxon>
        <taxon>Streblomastix</taxon>
    </lineage>
</organism>
<dbReference type="EMBL" id="SNRW01004622">
    <property type="protein sequence ID" value="KAA6386854.1"/>
    <property type="molecule type" value="Genomic_DNA"/>
</dbReference>
<dbReference type="AlphaFoldDB" id="A0A5J4VVW6"/>
<accession>A0A5J4VVW6</accession>
<gene>
    <name evidence="1" type="ORF">EZS28_017619</name>
</gene>
<evidence type="ECO:0000313" key="2">
    <source>
        <dbReference type="Proteomes" id="UP000324800"/>
    </source>
</evidence>
<proteinExistence type="predicted"/>
<protein>
    <submittedName>
        <fullName evidence="1">Uncharacterized protein</fullName>
    </submittedName>
</protein>
<reference evidence="1 2" key="1">
    <citation type="submission" date="2019-03" db="EMBL/GenBank/DDBJ databases">
        <title>Single cell metagenomics reveals metabolic interactions within the superorganism composed of flagellate Streblomastix strix and complex community of Bacteroidetes bacteria on its surface.</title>
        <authorList>
            <person name="Treitli S.C."/>
            <person name="Kolisko M."/>
            <person name="Husnik F."/>
            <person name="Keeling P."/>
            <person name="Hampl V."/>
        </authorList>
    </citation>
    <scope>NUCLEOTIDE SEQUENCE [LARGE SCALE GENOMIC DNA]</scope>
    <source>
        <strain evidence="1">ST1C</strain>
    </source>
</reference>
<evidence type="ECO:0000313" key="1">
    <source>
        <dbReference type="EMBL" id="KAA6386854.1"/>
    </source>
</evidence>